<keyword evidence="3" id="KW-1185">Reference proteome</keyword>
<accession>A0A177D3W3</accession>
<gene>
    <name evidence="2" type="ORF">CC77DRAFT_1067589</name>
</gene>
<dbReference type="PANTHER" id="PTHR10622">
    <property type="entry name" value="HET DOMAIN-CONTAINING PROTEIN"/>
    <property type="match status" value="1"/>
</dbReference>
<dbReference type="EMBL" id="KV441506">
    <property type="protein sequence ID" value="OAG13792.1"/>
    <property type="molecule type" value="Genomic_DNA"/>
</dbReference>
<dbReference type="STRING" id="5599.A0A177D3W3"/>
<reference evidence="2 3" key="1">
    <citation type="submission" date="2016-05" db="EMBL/GenBank/DDBJ databases">
        <title>Comparative analysis of secretome profiles of manganese(II)-oxidizing ascomycete fungi.</title>
        <authorList>
            <consortium name="DOE Joint Genome Institute"/>
            <person name="Zeiner C.A."/>
            <person name="Purvine S.O."/>
            <person name="Zink E.M."/>
            <person name="Wu S."/>
            <person name="Pasa-Tolic L."/>
            <person name="Chaput D.L."/>
            <person name="Haridas S."/>
            <person name="Grigoriev I.V."/>
            <person name="Santelli C.M."/>
            <person name="Hansel C.M."/>
        </authorList>
    </citation>
    <scope>NUCLEOTIDE SEQUENCE [LARGE SCALE GENOMIC DNA]</scope>
    <source>
        <strain evidence="2 3">SRC1lrK2f</strain>
    </source>
</reference>
<dbReference type="PANTHER" id="PTHR10622:SF10">
    <property type="entry name" value="HET DOMAIN-CONTAINING PROTEIN"/>
    <property type="match status" value="1"/>
</dbReference>
<protein>
    <submittedName>
        <fullName evidence="2">HET-domain-containing protein</fullName>
    </submittedName>
</protein>
<evidence type="ECO:0000313" key="2">
    <source>
        <dbReference type="EMBL" id="OAG13792.1"/>
    </source>
</evidence>
<dbReference type="KEGG" id="aalt:CC77DRAFT_1067589"/>
<organism evidence="2 3">
    <name type="scientific">Alternaria alternata</name>
    <name type="common">Alternaria rot fungus</name>
    <name type="synonym">Torula alternata</name>
    <dbReference type="NCBI Taxonomy" id="5599"/>
    <lineage>
        <taxon>Eukaryota</taxon>
        <taxon>Fungi</taxon>
        <taxon>Dikarya</taxon>
        <taxon>Ascomycota</taxon>
        <taxon>Pezizomycotina</taxon>
        <taxon>Dothideomycetes</taxon>
        <taxon>Pleosporomycetidae</taxon>
        <taxon>Pleosporales</taxon>
        <taxon>Pleosporineae</taxon>
        <taxon>Pleosporaceae</taxon>
        <taxon>Alternaria</taxon>
        <taxon>Alternaria sect. Alternaria</taxon>
        <taxon>Alternaria alternata complex</taxon>
    </lineage>
</organism>
<sequence length="574" mass="66206">MRLLRLDDDKDLSLVEHYEGDIPPYAILSHTWGADSDEVTYLDVVNMANPHKLGWNKIHACAKQAKRDKLQYIWVDTCCRSVYKIYMTVDKSSSAELTESINSMYNWYRQAKVCYVALEDLPAHVGLEDQIAKCRWFTRGWTLQELLAPSNVEFYDQDWTFRGRRKDHTDTISKFTSIPTKVLLKPKAIYKESVGARMSWASKRVTKRTEDMAYCLLGIFEINMPLIYGEGKRAFLRLQEEIIKRSNDLTILGWDNVVMPRTKKWDSLVEVFATSPAAFARSADLQKTSSGLGPEFSITNRGLLLTGDFKLFYRSSRQEPEMSTYVLQIATTDDSATREIGLRKLAPRLYGRLRRLPRLEDHNASSSSDDSDYITETRTYEDTIYIRTDFHHTDDFTHLAASRKNALHIPKQKYLEILRVTPQWLWDHSDAVFLQTRLDALGHPYYSSVVAVQFELRLGSRSNNIFVVYKSGVAQPVLHVFSSLLMVEYTLIRMKLFPNALGSVGNIDPKKDMSWEDMKREIPWVLEKGDTTEVSDEEFRYNIKFFLKSDHLGPHKIRVISLKASITKGEPLGL</sequence>
<dbReference type="Pfam" id="PF06985">
    <property type="entry name" value="HET"/>
    <property type="match status" value="1"/>
</dbReference>
<evidence type="ECO:0000259" key="1">
    <source>
        <dbReference type="Pfam" id="PF06985"/>
    </source>
</evidence>
<evidence type="ECO:0000313" key="3">
    <source>
        <dbReference type="Proteomes" id="UP000077248"/>
    </source>
</evidence>
<dbReference type="RefSeq" id="XP_018379213.1">
    <property type="nucleotide sequence ID" value="XM_018529013.1"/>
</dbReference>
<dbReference type="InterPro" id="IPR010730">
    <property type="entry name" value="HET"/>
</dbReference>
<proteinExistence type="predicted"/>
<dbReference type="VEuPathDB" id="FungiDB:CC77DRAFT_1067589"/>
<feature type="domain" description="Heterokaryon incompatibility" evidence="1">
    <location>
        <begin position="25"/>
        <end position="122"/>
    </location>
</feature>
<name>A0A177D3W3_ALTAL</name>
<dbReference type="Proteomes" id="UP000077248">
    <property type="component" value="Unassembled WGS sequence"/>
</dbReference>
<dbReference type="AlphaFoldDB" id="A0A177D3W3"/>
<dbReference type="GeneID" id="29114607"/>